<keyword evidence="2" id="KW-1003">Cell membrane</keyword>
<evidence type="ECO:0000256" key="4">
    <source>
        <dbReference type="ARBA" id="ARBA00022679"/>
    </source>
</evidence>
<dbReference type="InterPro" id="IPR050297">
    <property type="entry name" value="LipidA_mod_glycosyltrf_83"/>
</dbReference>
<keyword evidence="5 8" id="KW-0812">Transmembrane</keyword>
<evidence type="ECO:0000256" key="8">
    <source>
        <dbReference type="SAM" id="Phobius"/>
    </source>
</evidence>
<keyword evidence="6 8" id="KW-1133">Transmembrane helix</keyword>
<keyword evidence="3" id="KW-0328">Glycosyltransferase</keyword>
<sequence>MNLKLTDRRLQWLLFLVPLCAFVWNLGHLPLFDVDEGAFSEATREMFERKDFLSTWLNGAPRFDKPILIYWCQALFVQLFGVNEWAFRLPSAIAAATWAWATALFVWPRGGRNAAIFAACIVSTALGVVFIGRAATADSLLNVLIALALFDSWRHLESGKLAPLLRSYLWIGLGVLTKGPVAILVPLATTFIYCASDRRLGDWLRSISNWRGWLILLAVTVPWYAAAYAIHGQAFIDGFLLKHNVQRFSGSLEGHSGSIFYYVAIVPLLVLPWLSWLIHALFGLKADMADPLRRFLWSWALFVIAFFSLSGTKLPHYALYGCTPLFAIIALNFERIEGGQKIIRLLAAPGVIMLCLIMTMPSLLRDALAHGWIKDAYYVMQIERIKSVNLGVYHHITVLAFLAGLAVSALPRITLWKRSAILGVICMLSVSAGAAPLLGELLQGPVKRAALVARQETAPVVLWNFHAPSFSVYRQAVTPTVQAVPGQIALTRADRLPADVPVDVLFSEGGVRLVRLK</sequence>
<evidence type="ECO:0000259" key="9">
    <source>
        <dbReference type="Pfam" id="PF13231"/>
    </source>
</evidence>
<proteinExistence type="predicted"/>
<dbReference type="RefSeq" id="WP_345920082.1">
    <property type="nucleotide sequence ID" value="NZ_JBDIVE010000006.1"/>
</dbReference>
<feature type="transmembrane region" description="Helical" evidence="8">
    <location>
        <begin position="294"/>
        <end position="311"/>
    </location>
</feature>
<evidence type="ECO:0000256" key="6">
    <source>
        <dbReference type="ARBA" id="ARBA00022989"/>
    </source>
</evidence>
<dbReference type="PANTHER" id="PTHR33908">
    <property type="entry name" value="MANNOSYLTRANSFERASE YKCB-RELATED"/>
    <property type="match status" value="1"/>
</dbReference>
<dbReference type="InterPro" id="IPR038731">
    <property type="entry name" value="RgtA/B/C-like"/>
</dbReference>
<evidence type="ECO:0000256" key="5">
    <source>
        <dbReference type="ARBA" id="ARBA00022692"/>
    </source>
</evidence>
<keyword evidence="7 8" id="KW-0472">Membrane</keyword>
<feature type="transmembrane region" description="Helical" evidence="8">
    <location>
        <begin position="392"/>
        <end position="413"/>
    </location>
</feature>
<keyword evidence="4" id="KW-0808">Transferase</keyword>
<feature type="transmembrane region" description="Helical" evidence="8">
    <location>
        <begin position="168"/>
        <end position="193"/>
    </location>
</feature>
<feature type="transmembrane region" description="Helical" evidence="8">
    <location>
        <begin position="317"/>
        <end position="333"/>
    </location>
</feature>
<feature type="transmembrane region" description="Helical" evidence="8">
    <location>
        <begin position="420"/>
        <end position="439"/>
    </location>
</feature>
<accession>A0ABU9Z064</accession>
<evidence type="ECO:0000256" key="7">
    <source>
        <dbReference type="ARBA" id="ARBA00023136"/>
    </source>
</evidence>
<feature type="domain" description="Glycosyltransferase RgtA/B/C/D-like" evidence="9">
    <location>
        <begin position="64"/>
        <end position="223"/>
    </location>
</feature>
<reference evidence="10 11" key="1">
    <citation type="journal article" date="2018" name="Int. J. Syst. Evol. Microbiol.">
        <title>Uliginosibacterium sediminicola sp. nov., isolated from freshwater sediment.</title>
        <authorList>
            <person name="Hwang W.M."/>
            <person name="Kim S.M."/>
            <person name="Kang K."/>
            <person name="Ahn T.Y."/>
        </authorList>
    </citation>
    <scope>NUCLEOTIDE SEQUENCE [LARGE SCALE GENOMIC DNA]</scope>
    <source>
        <strain evidence="10 11">M1-21</strain>
    </source>
</reference>
<dbReference type="Pfam" id="PF13231">
    <property type="entry name" value="PMT_2"/>
    <property type="match status" value="1"/>
</dbReference>
<feature type="transmembrane region" description="Helical" evidence="8">
    <location>
        <begin position="259"/>
        <end position="282"/>
    </location>
</feature>
<keyword evidence="11" id="KW-1185">Reference proteome</keyword>
<gene>
    <name evidence="10" type="ORF">ABDB84_12545</name>
</gene>
<dbReference type="EMBL" id="JBDIVE010000006">
    <property type="protein sequence ID" value="MEN3069312.1"/>
    <property type="molecule type" value="Genomic_DNA"/>
</dbReference>
<feature type="transmembrane region" description="Helical" evidence="8">
    <location>
        <begin position="12"/>
        <end position="31"/>
    </location>
</feature>
<comment type="caution">
    <text evidence="10">The sequence shown here is derived from an EMBL/GenBank/DDBJ whole genome shotgun (WGS) entry which is preliminary data.</text>
</comment>
<protein>
    <submittedName>
        <fullName evidence="10">Glycosyltransferase family 39 protein</fullName>
    </submittedName>
</protein>
<evidence type="ECO:0000313" key="11">
    <source>
        <dbReference type="Proteomes" id="UP001410394"/>
    </source>
</evidence>
<organism evidence="10 11">
    <name type="scientific">Uliginosibacterium sediminicola</name>
    <dbReference type="NCBI Taxonomy" id="2024550"/>
    <lineage>
        <taxon>Bacteria</taxon>
        <taxon>Pseudomonadati</taxon>
        <taxon>Pseudomonadota</taxon>
        <taxon>Betaproteobacteria</taxon>
        <taxon>Rhodocyclales</taxon>
        <taxon>Zoogloeaceae</taxon>
        <taxon>Uliginosibacterium</taxon>
    </lineage>
</organism>
<feature type="transmembrane region" description="Helical" evidence="8">
    <location>
        <begin position="345"/>
        <end position="364"/>
    </location>
</feature>
<evidence type="ECO:0000256" key="2">
    <source>
        <dbReference type="ARBA" id="ARBA00022475"/>
    </source>
</evidence>
<dbReference type="PANTHER" id="PTHR33908:SF3">
    <property type="entry name" value="UNDECAPRENYL PHOSPHATE-ALPHA-4-AMINO-4-DEOXY-L-ARABINOSE ARABINOSYL TRANSFERASE"/>
    <property type="match status" value="1"/>
</dbReference>
<feature type="transmembrane region" description="Helical" evidence="8">
    <location>
        <begin position="89"/>
        <end position="108"/>
    </location>
</feature>
<evidence type="ECO:0000256" key="1">
    <source>
        <dbReference type="ARBA" id="ARBA00004651"/>
    </source>
</evidence>
<feature type="transmembrane region" description="Helical" evidence="8">
    <location>
        <begin position="213"/>
        <end position="231"/>
    </location>
</feature>
<evidence type="ECO:0000313" key="10">
    <source>
        <dbReference type="EMBL" id="MEN3069312.1"/>
    </source>
</evidence>
<comment type="subcellular location">
    <subcellularLocation>
        <location evidence="1">Cell membrane</location>
        <topology evidence="1">Multi-pass membrane protein</topology>
    </subcellularLocation>
</comment>
<name>A0ABU9Z064_9RHOO</name>
<feature type="transmembrane region" description="Helical" evidence="8">
    <location>
        <begin position="114"/>
        <end position="132"/>
    </location>
</feature>
<evidence type="ECO:0000256" key="3">
    <source>
        <dbReference type="ARBA" id="ARBA00022676"/>
    </source>
</evidence>
<dbReference type="Proteomes" id="UP001410394">
    <property type="component" value="Unassembled WGS sequence"/>
</dbReference>